<protein>
    <submittedName>
        <fullName evidence="1">Uncharacterized protein</fullName>
    </submittedName>
</protein>
<dbReference type="InterPro" id="IPR045714">
    <property type="entry name" value="DUF6070"/>
</dbReference>
<dbReference type="AlphaFoldDB" id="A0A1M6UG31"/>
<name>A0A1M6UG31_9FIRM</name>
<dbReference type="EMBL" id="FQZY01000072">
    <property type="protein sequence ID" value="SHK68174.1"/>
    <property type="molecule type" value="Genomic_DNA"/>
</dbReference>
<dbReference type="RefSeq" id="WP_242945476.1">
    <property type="nucleotide sequence ID" value="NZ_FQZY01000072.1"/>
</dbReference>
<reference evidence="1 2" key="1">
    <citation type="submission" date="2016-11" db="EMBL/GenBank/DDBJ databases">
        <authorList>
            <person name="Jaros S."/>
            <person name="Januszkiewicz K."/>
            <person name="Wedrychowicz H."/>
        </authorList>
    </citation>
    <scope>NUCLEOTIDE SEQUENCE [LARGE SCALE GENOMIC DNA]</scope>
    <source>
        <strain evidence="1 2">DSM 15480</strain>
    </source>
</reference>
<evidence type="ECO:0000313" key="2">
    <source>
        <dbReference type="Proteomes" id="UP000184301"/>
    </source>
</evidence>
<evidence type="ECO:0000313" key="1">
    <source>
        <dbReference type="EMBL" id="SHK68174.1"/>
    </source>
</evidence>
<sequence length="434" mass="48695">MSSKKQASALIVEKGVRILRRSVRGLRAGILASVCVALLCSCADGKSPEQTDKKSEKSISETTDKLKETAEYKKGYDLPIEDAARAEAVADCRAVMGQIRDIYEGTDKGSSENAEISDAAMLQMEEVIKAAGNPVITSEHYATLENYQQMEKFLEDSEQGKSGSILLYEISRDGSITRKKFLYDGTDMFLLASRATWSDEGGVTISYVSCTRVKGWQYTEKGWFCYELCVPEPPEVTEVVDGNCMLRVRPREEKCIELSRKCLLSLGYRGNNLLCSNWNEENMESLDYNGMYEYLYTMKNGSTFEPQNYPNGIPAEEFEGMIMNYLTVTAEQLREWAVFDEEHHTYVWMRLGCGNYSPTFFGTATPEVTGITENKDGTVTLTVDAVCDMGEYGDAAMTHELTVRFDGDGGFKYLGNKILESGLEQIPDYQYRVK</sequence>
<proteinExistence type="predicted"/>
<keyword evidence="2" id="KW-1185">Reference proteome</keyword>
<gene>
    <name evidence="1" type="ORF">SAMN02745243_03493</name>
</gene>
<organism evidence="1 2">
    <name type="scientific">Hespellia stercorisuis DSM 15480</name>
    <dbReference type="NCBI Taxonomy" id="1121950"/>
    <lineage>
        <taxon>Bacteria</taxon>
        <taxon>Bacillati</taxon>
        <taxon>Bacillota</taxon>
        <taxon>Clostridia</taxon>
        <taxon>Lachnospirales</taxon>
        <taxon>Lachnospiraceae</taxon>
        <taxon>Hespellia</taxon>
    </lineage>
</organism>
<dbReference type="Proteomes" id="UP000184301">
    <property type="component" value="Unassembled WGS sequence"/>
</dbReference>
<accession>A0A1M6UG31</accession>
<dbReference type="STRING" id="1121950.SAMN02745243_03493"/>
<dbReference type="Pfam" id="PF19546">
    <property type="entry name" value="DUF6070"/>
    <property type="match status" value="1"/>
</dbReference>